<dbReference type="InterPro" id="IPR010035">
    <property type="entry name" value="Thi_S"/>
</dbReference>
<dbReference type="PANTHER" id="PTHR34472">
    <property type="entry name" value="SULFUR CARRIER PROTEIN THIS"/>
    <property type="match status" value="1"/>
</dbReference>
<name>A0A133KMN9_BIFBI</name>
<dbReference type="Gene3D" id="3.10.20.30">
    <property type="match status" value="1"/>
</dbReference>
<gene>
    <name evidence="1" type="ORF">HMPREF3196_01477</name>
</gene>
<dbReference type="SUPFAM" id="SSF54285">
    <property type="entry name" value="MoaD/ThiS"/>
    <property type="match status" value="1"/>
</dbReference>
<evidence type="ECO:0000313" key="1">
    <source>
        <dbReference type="EMBL" id="KWZ80785.1"/>
    </source>
</evidence>
<dbReference type="InterPro" id="IPR012675">
    <property type="entry name" value="Beta-grasp_dom_sf"/>
</dbReference>
<proteinExistence type="predicted"/>
<dbReference type="EMBL" id="LRPO01000040">
    <property type="protein sequence ID" value="KWZ80785.1"/>
    <property type="molecule type" value="Genomic_DNA"/>
</dbReference>
<dbReference type="AlphaFoldDB" id="A0A133KMN9"/>
<dbReference type="CDD" id="cd00565">
    <property type="entry name" value="Ubl_ThiS"/>
    <property type="match status" value="1"/>
</dbReference>
<evidence type="ECO:0000313" key="2">
    <source>
        <dbReference type="Proteomes" id="UP000070092"/>
    </source>
</evidence>
<sequence length="120" mass="12634">MIRVMEGRTTSQGTACSSDPFFISADAGVPDRRSTGNGRQCNVADMGITPATEEGHMIINGQQEDIATPLSVDELIARKGLNAGRVAVEVNGAIVPRDKRAQTMLSGTDTVEIVTFVQGG</sequence>
<reference evidence="1 2" key="1">
    <citation type="submission" date="2016-01" db="EMBL/GenBank/DDBJ databases">
        <authorList>
            <person name="Oliw E.H."/>
        </authorList>
    </citation>
    <scope>NUCLEOTIDE SEQUENCE [LARGE SCALE GENOMIC DNA]</scope>
    <source>
        <strain evidence="1 2">MJR8628B</strain>
    </source>
</reference>
<dbReference type="Pfam" id="PF02597">
    <property type="entry name" value="ThiS"/>
    <property type="match status" value="1"/>
</dbReference>
<dbReference type="InterPro" id="IPR003749">
    <property type="entry name" value="ThiS/MoaD-like"/>
</dbReference>
<comment type="caution">
    <text evidence="1">The sequence shown here is derived from an EMBL/GenBank/DDBJ whole genome shotgun (WGS) entry which is preliminary data.</text>
</comment>
<dbReference type="Proteomes" id="UP000070092">
    <property type="component" value="Unassembled WGS sequence"/>
</dbReference>
<accession>A0A133KMN9</accession>
<dbReference type="NCBIfam" id="TIGR01683">
    <property type="entry name" value="thiS"/>
    <property type="match status" value="1"/>
</dbReference>
<organism evidence="1 2">
    <name type="scientific">Bifidobacterium bifidum</name>
    <dbReference type="NCBI Taxonomy" id="1681"/>
    <lineage>
        <taxon>Bacteria</taxon>
        <taxon>Bacillati</taxon>
        <taxon>Actinomycetota</taxon>
        <taxon>Actinomycetes</taxon>
        <taxon>Bifidobacteriales</taxon>
        <taxon>Bifidobacteriaceae</taxon>
        <taxon>Bifidobacterium</taxon>
    </lineage>
</organism>
<dbReference type="InterPro" id="IPR016155">
    <property type="entry name" value="Mopterin_synth/thiamin_S_b"/>
</dbReference>
<dbReference type="PATRIC" id="fig|1681.53.peg.1456"/>
<protein>
    <submittedName>
        <fullName evidence="1">Thiamine biosynthesis protein ThiS</fullName>
    </submittedName>
</protein>
<dbReference type="RefSeq" id="WP_003816070.1">
    <property type="nucleotide sequence ID" value="NZ_BCXK01000016.1"/>
</dbReference>
<dbReference type="PANTHER" id="PTHR34472:SF1">
    <property type="entry name" value="SULFUR CARRIER PROTEIN THIS"/>
    <property type="match status" value="1"/>
</dbReference>